<keyword evidence="10" id="KW-0446">Lipid-binding</keyword>
<dbReference type="PROSITE" id="PS50195">
    <property type="entry name" value="PX"/>
    <property type="match status" value="1"/>
</dbReference>
<comment type="similarity">
    <text evidence="4">Belongs to the sorting nexin family.</text>
</comment>
<dbReference type="SMART" id="SM00312">
    <property type="entry name" value="PX"/>
    <property type="match status" value="1"/>
</dbReference>
<accession>A0A8H5CPV1</accession>
<evidence type="ECO:0000256" key="11">
    <source>
        <dbReference type="ARBA" id="ARBA00023136"/>
    </source>
</evidence>
<evidence type="ECO:0000256" key="1">
    <source>
        <dbReference type="ARBA" id="ARBA00004179"/>
    </source>
</evidence>
<proteinExistence type="inferred from homology"/>
<evidence type="ECO:0000313" key="15">
    <source>
        <dbReference type="Proteomes" id="UP000559256"/>
    </source>
</evidence>
<evidence type="ECO:0000256" key="9">
    <source>
        <dbReference type="ARBA" id="ARBA00023034"/>
    </source>
</evidence>
<dbReference type="InterPro" id="IPR001683">
    <property type="entry name" value="PX_dom"/>
</dbReference>
<keyword evidence="8" id="KW-0653">Protein transport</keyword>
<dbReference type="GO" id="GO:0031901">
    <property type="term" value="C:early endosome membrane"/>
    <property type="evidence" value="ECO:0007669"/>
    <property type="project" value="TreeGrafter"/>
</dbReference>
<reference evidence="14 15" key="1">
    <citation type="journal article" date="2020" name="ISME J.">
        <title>Uncovering the hidden diversity of litter-decomposition mechanisms in mushroom-forming fungi.</title>
        <authorList>
            <person name="Floudas D."/>
            <person name="Bentzer J."/>
            <person name="Ahren D."/>
            <person name="Johansson T."/>
            <person name="Persson P."/>
            <person name="Tunlid A."/>
        </authorList>
    </citation>
    <scope>NUCLEOTIDE SEQUENCE [LARGE SCALE GENOMIC DNA]</scope>
    <source>
        <strain evidence="14 15">CBS 291.85</strain>
    </source>
</reference>
<dbReference type="GO" id="GO:0000139">
    <property type="term" value="C:Golgi membrane"/>
    <property type="evidence" value="ECO:0007669"/>
    <property type="project" value="UniProtKB-SubCell"/>
</dbReference>
<comment type="subcellular location">
    <subcellularLocation>
        <location evidence="3">Cytoplasm</location>
    </subcellularLocation>
    <subcellularLocation>
        <location evidence="2">Golgi apparatus membrane</location>
        <topology evidence="2">Peripheral membrane protein</topology>
        <orientation evidence="2">Cytoplasmic side</orientation>
    </subcellularLocation>
    <subcellularLocation>
        <location evidence="1">Prevacuolar compartment membrane</location>
        <topology evidence="1">Peripheral membrane protein</topology>
        <orientation evidence="1">Cytoplasmic side</orientation>
    </subcellularLocation>
</comment>
<evidence type="ECO:0000256" key="4">
    <source>
        <dbReference type="ARBA" id="ARBA00010883"/>
    </source>
</evidence>
<dbReference type="InterPro" id="IPR036871">
    <property type="entry name" value="PX_dom_sf"/>
</dbReference>
<dbReference type="GO" id="GO:0032456">
    <property type="term" value="P:endocytic recycling"/>
    <property type="evidence" value="ECO:0007669"/>
    <property type="project" value="TreeGrafter"/>
</dbReference>
<evidence type="ECO:0000256" key="10">
    <source>
        <dbReference type="ARBA" id="ARBA00023121"/>
    </source>
</evidence>
<evidence type="ECO:0000256" key="8">
    <source>
        <dbReference type="ARBA" id="ARBA00022927"/>
    </source>
</evidence>
<dbReference type="GO" id="GO:0034499">
    <property type="term" value="P:late endosome to Golgi transport"/>
    <property type="evidence" value="ECO:0007669"/>
    <property type="project" value="TreeGrafter"/>
</dbReference>
<dbReference type="Gene3D" id="3.30.1520.10">
    <property type="entry name" value="Phox-like domain"/>
    <property type="match status" value="1"/>
</dbReference>
<protein>
    <recommendedName>
        <fullName evidence="5">Sorting nexin-3</fullName>
    </recommendedName>
</protein>
<comment type="caution">
    <text evidence="14">The sequence shown here is derived from an EMBL/GenBank/DDBJ whole genome shotgun (WGS) entry which is preliminary data.</text>
</comment>
<keyword evidence="15" id="KW-1185">Reference proteome</keyword>
<evidence type="ECO:0000259" key="13">
    <source>
        <dbReference type="PROSITE" id="PS50195"/>
    </source>
</evidence>
<gene>
    <name evidence="14" type="ORF">D9758_011869</name>
</gene>
<dbReference type="Proteomes" id="UP000559256">
    <property type="component" value="Unassembled WGS sequence"/>
</dbReference>
<evidence type="ECO:0000256" key="6">
    <source>
        <dbReference type="ARBA" id="ARBA00022448"/>
    </source>
</evidence>
<organism evidence="14 15">
    <name type="scientific">Tetrapyrgos nigripes</name>
    <dbReference type="NCBI Taxonomy" id="182062"/>
    <lineage>
        <taxon>Eukaryota</taxon>
        <taxon>Fungi</taxon>
        <taxon>Dikarya</taxon>
        <taxon>Basidiomycota</taxon>
        <taxon>Agaricomycotina</taxon>
        <taxon>Agaricomycetes</taxon>
        <taxon>Agaricomycetidae</taxon>
        <taxon>Agaricales</taxon>
        <taxon>Marasmiineae</taxon>
        <taxon>Marasmiaceae</taxon>
        <taxon>Tetrapyrgos</taxon>
    </lineage>
</organism>
<evidence type="ECO:0000256" key="12">
    <source>
        <dbReference type="ARBA" id="ARBA00025533"/>
    </source>
</evidence>
<dbReference type="OrthoDB" id="5227681at2759"/>
<evidence type="ECO:0000256" key="5">
    <source>
        <dbReference type="ARBA" id="ARBA00020436"/>
    </source>
</evidence>
<dbReference type="SUPFAM" id="SSF64268">
    <property type="entry name" value="PX domain"/>
    <property type="match status" value="1"/>
</dbReference>
<name>A0A8H5CPV1_9AGAR</name>
<dbReference type="GO" id="GO:0032266">
    <property type="term" value="F:phosphatidylinositol-3-phosphate binding"/>
    <property type="evidence" value="ECO:0007669"/>
    <property type="project" value="TreeGrafter"/>
</dbReference>
<feature type="domain" description="PX" evidence="13">
    <location>
        <begin position="7"/>
        <end position="127"/>
    </location>
</feature>
<dbReference type="AlphaFoldDB" id="A0A8H5CPV1"/>
<keyword evidence="6" id="KW-0813">Transport</keyword>
<dbReference type="PANTHER" id="PTHR45963">
    <property type="entry name" value="RE52028P"/>
    <property type="match status" value="1"/>
</dbReference>
<comment type="function">
    <text evidence="12">Required for retention of late Golgi membrane proteins. Component of the retrieval machinery that functions by direct interaction with the cytosolic tails of certain TGN membrane proteins during the sorting/budding process at the prevacuolar compartment. Binds phosphatidylinositol 3-phosphate (PtdIns(P3)).</text>
</comment>
<keyword evidence="11" id="KW-0472">Membrane</keyword>
<dbReference type="PANTHER" id="PTHR45963:SF2">
    <property type="entry name" value="RE52028P"/>
    <property type="match status" value="1"/>
</dbReference>
<evidence type="ECO:0000256" key="3">
    <source>
        <dbReference type="ARBA" id="ARBA00004496"/>
    </source>
</evidence>
<dbReference type="InterPro" id="IPR051074">
    <property type="entry name" value="Sorting_Nexin"/>
</dbReference>
<sequence>MPIVPESFLEIEVRNPQTHGFGRKMYTDYEITNIPAFKLRHSLVRRRYSDFEAFRDILERESTRVNIPPLPGKVFTNRFSDEVIESRREGLERFLSIVAGHPLLQTGRSCMGQDSMAVNVNAAEDERPLPRTTLLWTTEMADRFRLQGGRHLAALIPYLQKAAVTSVSTDEGAQNWIYVSAALDLNGSSVLLHLIRTTSSFFTILRVLLLLPVIPPGTACTTLKLLQQDLPEYGTWNSLDKSMALTETIGELTKGCAVAFKAELRVGELGKGNGG</sequence>
<dbReference type="Pfam" id="PF00787">
    <property type="entry name" value="PX"/>
    <property type="match status" value="1"/>
</dbReference>
<dbReference type="EMBL" id="JAACJM010000108">
    <property type="protein sequence ID" value="KAF5345767.1"/>
    <property type="molecule type" value="Genomic_DNA"/>
</dbReference>
<evidence type="ECO:0000256" key="2">
    <source>
        <dbReference type="ARBA" id="ARBA00004255"/>
    </source>
</evidence>
<dbReference type="GO" id="GO:0015031">
    <property type="term" value="P:protein transport"/>
    <property type="evidence" value="ECO:0007669"/>
    <property type="project" value="UniProtKB-KW"/>
</dbReference>
<keyword evidence="9" id="KW-0333">Golgi apparatus</keyword>
<dbReference type="GO" id="GO:0030904">
    <property type="term" value="C:retromer complex"/>
    <property type="evidence" value="ECO:0007669"/>
    <property type="project" value="TreeGrafter"/>
</dbReference>
<evidence type="ECO:0000256" key="7">
    <source>
        <dbReference type="ARBA" id="ARBA00022490"/>
    </source>
</evidence>
<keyword evidence="7" id="KW-0963">Cytoplasm</keyword>
<evidence type="ECO:0000313" key="14">
    <source>
        <dbReference type="EMBL" id="KAF5345767.1"/>
    </source>
</evidence>